<accession>A0A1S0ULG2</accession>
<name>A0A1S0ULG2_LOALO</name>
<gene>
    <name evidence="1" type="ORF">LOAG_12622</name>
</gene>
<reference evidence="1" key="1">
    <citation type="submission" date="2012-04" db="EMBL/GenBank/DDBJ databases">
        <title>The Genome Sequence of Loa loa.</title>
        <authorList>
            <consortium name="The Broad Institute Genome Sequencing Platform"/>
            <consortium name="Broad Institute Genome Sequencing Center for Infectious Disease"/>
            <person name="Nutman T.B."/>
            <person name="Fink D.L."/>
            <person name="Russ C."/>
            <person name="Young S."/>
            <person name="Zeng Q."/>
            <person name="Gargeya S."/>
            <person name="Alvarado L."/>
            <person name="Berlin A."/>
            <person name="Chapman S.B."/>
            <person name="Chen Z."/>
            <person name="Freedman E."/>
            <person name="Gellesch M."/>
            <person name="Goldberg J."/>
            <person name="Griggs A."/>
            <person name="Gujja S."/>
            <person name="Heilman E.R."/>
            <person name="Heiman D."/>
            <person name="Howarth C."/>
            <person name="Mehta T."/>
            <person name="Neiman D."/>
            <person name="Pearson M."/>
            <person name="Roberts A."/>
            <person name="Saif S."/>
            <person name="Shea T."/>
            <person name="Shenoy N."/>
            <person name="Sisk P."/>
            <person name="Stolte C."/>
            <person name="Sykes S."/>
            <person name="White J."/>
            <person name="Yandava C."/>
            <person name="Haas B."/>
            <person name="Henn M.R."/>
            <person name="Nusbaum C."/>
            <person name="Birren B."/>
        </authorList>
    </citation>
    <scope>NUCLEOTIDE SEQUENCE [LARGE SCALE GENOMIC DNA]</scope>
</reference>
<dbReference type="AlphaFoldDB" id="A0A1S0ULG2"/>
<protein>
    <submittedName>
        <fullName evidence="1">Uncharacterized protein</fullName>
    </submittedName>
</protein>
<proteinExistence type="predicted"/>
<dbReference type="RefSeq" id="XP_020307223.1">
    <property type="nucleotide sequence ID" value="XM_020448574.1"/>
</dbReference>
<dbReference type="KEGG" id="loa:LOAG_12622"/>
<dbReference type="InParanoid" id="A0A1S0ULG2"/>
<organism evidence="1">
    <name type="scientific">Loa loa</name>
    <name type="common">Eye worm</name>
    <name type="synonym">Filaria loa</name>
    <dbReference type="NCBI Taxonomy" id="7209"/>
    <lineage>
        <taxon>Eukaryota</taxon>
        <taxon>Metazoa</taxon>
        <taxon>Ecdysozoa</taxon>
        <taxon>Nematoda</taxon>
        <taxon>Chromadorea</taxon>
        <taxon>Rhabditida</taxon>
        <taxon>Spirurina</taxon>
        <taxon>Spiruromorpha</taxon>
        <taxon>Filarioidea</taxon>
        <taxon>Onchocercidae</taxon>
        <taxon>Loa</taxon>
    </lineage>
</organism>
<sequence length="112" mass="12898">MDFFNNNSATFSRFELTVCTKGWLLRDRKKTEGLRLQLKVLRIRRMIKKREIAIIEDGAKNGIKKRIFILWKTMNISNNPVKGFLLDITGVLYNSDPNTIGRVIQGSVEAVN</sequence>
<dbReference type="GeneID" id="9950087"/>
<dbReference type="CTD" id="9950087"/>
<feature type="non-terminal residue" evidence="1">
    <location>
        <position position="112"/>
    </location>
</feature>
<evidence type="ECO:0000313" key="1">
    <source>
        <dbReference type="EMBL" id="EJD76425.1"/>
    </source>
</evidence>
<dbReference type="EMBL" id="JH712076">
    <property type="protein sequence ID" value="EJD76425.1"/>
    <property type="molecule type" value="Genomic_DNA"/>
</dbReference>